<dbReference type="InterPro" id="IPR002052">
    <property type="entry name" value="DNA_methylase_N6_adenine_CS"/>
</dbReference>
<organism evidence="1 2">
    <name type="scientific">Exidia glandulosa HHB12029</name>
    <dbReference type="NCBI Taxonomy" id="1314781"/>
    <lineage>
        <taxon>Eukaryota</taxon>
        <taxon>Fungi</taxon>
        <taxon>Dikarya</taxon>
        <taxon>Basidiomycota</taxon>
        <taxon>Agaricomycotina</taxon>
        <taxon>Agaricomycetes</taxon>
        <taxon>Auriculariales</taxon>
        <taxon>Exidiaceae</taxon>
        <taxon>Exidia</taxon>
    </lineage>
</organism>
<keyword evidence="2" id="KW-1185">Reference proteome</keyword>
<dbReference type="Proteomes" id="UP000077266">
    <property type="component" value="Unassembled WGS sequence"/>
</dbReference>
<reference evidence="1 2" key="1">
    <citation type="journal article" date="2016" name="Mol. Biol. Evol.">
        <title>Comparative Genomics of Early-Diverging Mushroom-Forming Fungi Provides Insights into the Origins of Lignocellulose Decay Capabilities.</title>
        <authorList>
            <person name="Nagy L.G."/>
            <person name="Riley R."/>
            <person name="Tritt A."/>
            <person name="Adam C."/>
            <person name="Daum C."/>
            <person name="Floudas D."/>
            <person name="Sun H."/>
            <person name="Yadav J.S."/>
            <person name="Pangilinan J."/>
            <person name="Larsson K.H."/>
            <person name="Matsuura K."/>
            <person name="Barry K."/>
            <person name="Labutti K."/>
            <person name="Kuo R."/>
            <person name="Ohm R.A."/>
            <person name="Bhattacharya S.S."/>
            <person name="Shirouzu T."/>
            <person name="Yoshinaga Y."/>
            <person name="Martin F.M."/>
            <person name="Grigoriev I.V."/>
            <person name="Hibbett D.S."/>
        </authorList>
    </citation>
    <scope>NUCLEOTIDE SEQUENCE [LARGE SCALE GENOMIC DNA]</scope>
    <source>
        <strain evidence="1 2">HHB12029</strain>
    </source>
</reference>
<dbReference type="AlphaFoldDB" id="A0A166ANP4"/>
<name>A0A166ANP4_EXIGL</name>
<protein>
    <submittedName>
        <fullName evidence="1">Uncharacterized protein</fullName>
    </submittedName>
</protein>
<evidence type="ECO:0000313" key="1">
    <source>
        <dbReference type="EMBL" id="KZV93749.1"/>
    </source>
</evidence>
<dbReference type="GO" id="GO:0008168">
    <property type="term" value="F:methyltransferase activity"/>
    <property type="evidence" value="ECO:0007669"/>
    <property type="project" value="InterPro"/>
</dbReference>
<sequence>MCFIMRCPSPSVYCLCTFANAFNMPYVSLNRSGFASDLPVIAIYGGLTVSTRTCGAGRRRALQAFDHLSSPTQPVEALYRMELPRIEVIAQLLTVLLPAGSTLASITRFLPRLHARSHDEFLYGSHVMSCLETPTPRFRMRFCSEESGSSTVNDDSIIRDPPYSGTESTYEDRTFVLHGANEAEVRGWLVLTVINFTPIACTFYATILRLGLSDALVQHQLQACT</sequence>
<gene>
    <name evidence="1" type="ORF">EXIGLDRAFT_34729</name>
</gene>
<accession>A0A166ANP4</accession>
<dbReference type="InParanoid" id="A0A166ANP4"/>
<evidence type="ECO:0000313" key="2">
    <source>
        <dbReference type="Proteomes" id="UP000077266"/>
    </source>
</evidence>
<dbReference type="PROSITE" id="PS00092">
    <property type="entry name" value="N6_MTASE"/>
    <property type="match status" value="1"/>
</dbReference>
<dbReference type="GO" id="GO:0032259">
    <property type="term" value="P:methylation"/>
    <property type="evidence" value="ECO:0007669"/>
    <property type="project" value="InterPro"/>
</dbReference>
<proteinExistence type="predicted"/>
<dbReference type="GO" id="GO:0003676">
    <property type="term" value="F:nucleic acid binding"/>
    <property type="evidence" value="ECO:0007669"/>
    <property type="project" value="InterPro"/>
</dbReference>
<dbReference type="EMBL" id="KV425984">
    <property type="protein sequence ID" value="KZV93749.1"/>
    <property type="molecule type" value="Genomic_DNA"/>
</dbReference>